<dbReference type="Proteomes" id="UP000620139">
    <property type="component" value="Unassembled WGS sequence"/>
</dbReference>
<keyword evidence="4" id="KW-0472">Membrane</keyword>
<keyword evidence="3" id="KW-1133">Transmembrane helix</keyword>
<keyword evidence="2" id="KW-0812">Transmembrane</keyword>
<evidence type="ECO:0000313" key="7">
    <source>
        <dbReference type="EMBL" id="MBH9553222.1"/>
    </source>
</evidence>
<dbReference type="RefSeq" id="WP_198100835.1">
    <property type="nucleotide sequence ID" value="NZ_JAEDAL010000004.1"/>
</dbReference>
<evidence type="ECO:0000256" key="4">
    <source>
        <dbReference type="ARBA" id="ARBA00023136"/>
    </source>
</evidence>
<evidence type="ECO:0000313" key="8">
    <source>
        <dbReference type="Proteomes" id="UP000620139"/>
    </source>
</evidence>
<feature type="region of interest" description="Disordered" evidence="5">
    <location>
        <begin position="55"/>
        <end position="96"/>
    </location>
</feature>
<dbReference type="GO" id="GO:0016020">
    <property type="term" value="C:membrane"/>
    <property type="evidence" value="ECO:0007669"/>
    <property type="project" value="UniProtKB-SubCell"/>
</dbReference>
<dbReference type="Pfam" id="PF13103">
    <property type="entry name" value="TonB_2"/>
    <property type="match status" value="1"/>
</dbReference>
<feature type="region of interest" description="Disordered" evidence="5">
    <location>
        <begin position="123"/>
        <end position="145"/>
    </location>
</feature>
<dbReference type="PROSITE" id="PS52015">
    <property type="entry name" value="TONB_CTD"/>
    <property type="match status" value="1"/>
</dbReference>
<comment type="subcellular location">
    <subcellularLocation>
        <location evidence="1">Membrane</location>
        <topology evidence="1">Single-pass membrane protein</topology>
    </subcellularLocation>
</comment>
<dbReference type="GO" id="GO:0055085">
    <property type="term" value="P:transmembrane transport"/>
    <property type="evidence" value="ECO:0007669"/>
    <property type="project" value="InterPro"/>
</dbReference>
<sequence length="291" mass="32097">MNLALTPEPKPLQLALALSGLLHLAVLFVQVATPDSALRRWTQERLEVVLVNTRGEKKPETPRALAQASLDGGGDAAPSARPQSPLPPAADMEWGDAIDPTQSKRVQVLQQQQRQLLTQARRELAKLPPPDPEREAATAEGRAQAERRRQLLALMAEIERRVNQDAAGPRQRFVSPATQEVAYAKYYDAMRRRIEARGTADFPTSQGKRLYGELTMTLSVAADGRLQATEIVQSSGIAQLDRRAVAIVRASGPFGPFTREMRQEAEVLVLSARFQFDRDKGLQTAVELPQP</sequence>
<name>A0A931IUW4_9BURK</name>
<dbReference type="SUPFAM" id="SSF74653">
    <property type="entry name" value="TolA/TonB C-terminal domain"/>
    <property type="match status" value="1"/>
</dbReference>
<reference evidence="7" key="1">
    <citation type="submission" date="2020-12" db="EMBL/GenBank/DDBJ databases">
        <title>The genome sequence of Inhella sp. 4Y17.</title>
        <authorList>
            <person name="Liu Y."/>
        </authorList>
    </citation>
    <scope>NUCLEOTIDE SEQUENCE</scope>
    <source>
        <strain evidence="7">4Y10</strain>
    </source>
</reference>
<evidence type="ECO:0000259" key="6">
    <source>
        <dbReference type="PROSITE" id="PS52015"/>
    </source>
</evidence>
<dbReference type="InterPro" id="IPR006260">
    <property type="entry name" value="TonB/TolA_C"/>
</dbReference>
<organism evidence="7 8">
    <name type="scientific">Inhella gelatinilytica</name>
    <dbReference type="NCBI Taxonomy" id="2795030"/>
    <lineage>
        <taxon>Bacteria</taxon>
        <taxon>Pseudomonadati</taxon>
        <taxon>Pseudomonadota</taxon>
        <taxon>Betaproteobacteria</taxon>
        <taxon>Burkholderiales</taxon>
        <taxon>Sphaerotilaceae</taxon>
        <taxon>Inhella</taxon>
    </lineage>
</organism>
<feature type="domain" description="TonB C-terminal" evidence="6">
    <location>
        <begin position="186"/>
        <end position="283"/>
    </location>
</feature>
<dbReference type="NCBIfam" id="TIGR01352">
    <property type="entry name" value="tonB_Cterm"/>
    <property type="match status" value="1"/>
</dbReference>
<protein>
    <submittedName>
        <fullName evidence="7">TonB family protein</fullName>
    </submittedName>
</protein>
<evidence type="ECO:0000256" key="5">
    <source>
        <dbReference type="SAM" id="MobiDB-lite"/>
    </source>
</evidence>
<accession>A0A931IUW4</accession>
<dbReference type="EMBL" id="JAEDAL010000004">
    <property type="protein sequence ID" value="MBH9553222.1"/>
    <property type="molecule type" value="Genomic_DNA"/>
</dbReference>
<dbReference type="Gene3D" id="3.30.1150.10">
    <property type="match status" value="1"/>
</dbReference>
<evidence type="ECO:0000256" key="3">
    <source>
        <dbReference type="ARBA" id="ARBA00022989"/>
    </source>
</evidence>
<evidence type="ECO:0000256" key="2">
    <source>
        <dbReference type="ARBA" id="ARBA00022692"/>
    </source>
</evidence>
<keyword evidence="8" id="KW-1185">Reference proteome</keyword>
<dbReference type="AlphaFoldDB" id="A0A931IUW4"/>
<proteinExistence type="predicted"/>
<comment type="caution">
    <text evidence="7">The sequence shown here is derived from an EMBL/GenBank/DDBJ whole genome shotgun (WGS) entry which is preliminary data.</text>
</comment>
<evidence type="ECO:0000256" key="1">
    <source>
        <dbReference type="ARBA" id="ARBA00004167"/>
    </source>
</evidence>
<gene>
    <name evidence="7" type="ORF">I7X43_10220</name>
</gene>
<dbReference type="InterPro" id="IPR037682">
    <property type="entry name" value="TonB_C"/>
</dbReference>